<gene>
    <name evidence="3" type="ORF">METZ01_LOCUS470348</name>
</gene>
<evidence type="ECO:0000313" key="3">
    <source>
        <dbReference type="EMBL" id="SVE17494.1"/>
    </source>
</evidence>
<organism evidence="3">
    <name type="scientific">marine metagenome</name>
    <dbReference type="NCBI Taxonomy" id="408172"/>
    <lineage>
        <taxon>unclassified sequences</taxon>
        <taxon>metagenomes</taxon>
        <taxon>ecological metagenomes</taxon>
    </lineage>
</organism>
<dbReference type="Gene3D" id="3.40.50.720">
    <property type="entry name" value="NAD(P)-binding Rossmann-like Domain"/>
    <property type="match status" value="1"/>
</dbReference>
<comment type="similarity">
    <text evidence="1">Belongs to the NAD(P)-dependent epimerase/dehydratase family.</text>
</comment>
<evidence type="ECO:0000256" key="1">
    <source>
        <dbReference type="ARBA" id="ARBA00007637"/>
    </source>
</evidence>
<sequence>IDYLIHCASMTNAEKSFGKEKEMFKNNLNCLKTVMNFCNSNKVKLIHISSTSVYGKQADLVDETCEKKYLKPQSPYAKIKLIEENLLKKQKKLKYTTFRFGTIAGVSKGIRFHTAVNKFCFNAALNENITVYKTALHQYRPYLSLKDAFQVFKFCIDNNFFKNDIYNALSGNFTVNQILKKIRKIKKKIKITFVKSKIMNQLSYHVDDTKLKNEGLKLNSNLEKDIKDTLNLFNYLKQ</sequence>
<dbReference type="SUPFAM" id="SSF51735">
    <property type="entry name" value="NAD(P)-binding Rossmann-fold domains"/>
    <property type="match status" value="1"/>
</dbReference>
<dbReference type="Pfam" id="PF01370">
    <property type="entry name" value="Epimerase"/>
    <property type="match status" value="1"/>
</dbReference>
<feature type="non-terminal residue" evidence="3">
    <location>
        <position position="1"/>
    </location>
</feature>
<proteinExistence type="inferred from homology"/>
<dbReference type="AlphaFoldDB" id="A0A383BC87"/>
<evidence type="ECO:0000259" key="2">
    <source>
        <dbReference type="Pfam" id="PF01370"/>
    </source>
</evidence>
<dbReference type="InterPro" id="IPR036291">
    <property type="entry name" value="NAD(P)-bd_dom_sf"/>
</dbReference>
<name>A0A383BC87_9ZZZZ</name>
<dbReference type="InterPro" id="IPR001509">
    <property type="entry name" value="Epimerase_deHydtase"/>
</dbReference>
<dbReference type="PANTHER" id="PTHR43000">
    <property type="entry name" value="DTDP-D-GLUCOSE 4,6-DEHYDRATASE-RELATED"/>
    <property type="match status" value="1"/>
</dbReference>
<reference evidence="3" key="1">
    <citation type="submission" date="2018-05" db="EMBL/GenBank/DDBJ databases">
        <authorList>
            <person name="Lanie J.A."/>
            <person name="Ng W.-L."/>
            <person name="Kazmierczak K.M."/>
            <person name="Andrzejewski T.M."/>
            <person name="Davidsen T.M."/>
            <person name="Wayne K.J."/>
            <person name="Tettelin H."/>
            <person name="Glass J.I."/>
            <person name="Rusch D."/>
            <person name="Podicherti R."/>
            <person name="Tsui H.-C.T."/>
            <person name="Winkler M.E."/>
        </authorList>
    </citation>
    <scope>NUCLEOTIDE SEQUENCE</scope>
</reference>
<feature type="domain" description="NAD-dependent epimerase/dehydratase" evidence="2">
    <location>
        <begin position="1"/>
        <end position="167"/>
    </location>
</feature>
<dbReference type="EMBL" id="UINC01199188">
    <property type="protein sequence ID" value="SVE17494.1"/>
    <property type="molecule type" value="Genomic_DNA"/>
</dbReference>
<protein>
    <recommendedName>
        <fullName evidence="2">NAD-dependent epimerase/dehydratase domain-containing protein</fullName>
    </recommendedName>
</protein>
<dbReference type="CDD" id="cd08946">
    <property type="entry name" value="SDR_e"/>
    <property type="match status" value="1"/>
</dbReference>
<accession>A0A383BC87</accession>